<gene>
    <name evidence="2" type="ORF">EIMP300_33630</name>
</gene>
<evidence type="ECO:0008006" key="4">
    <source>
        <dbReference type="Google" id="ProtNLM"/>
    </source>
</evidence>
<evidence type="ECO:0000313" key="3">
    <source>
        <dbReference type="Proteomes" id="UP000467488"/>
    </source>
</evidence>
<dbReference type="InterPro" id="IPR010807">
    <property type="entry name" value="YfgJ-like"/>
</dbReference>
<dbReference type="AlphaFoldDB" id="A0A8S0FN89"/>
<keyword evidence="1" id="KW-0812">Transmembrane</keyword>
<keyword evidence="1" id="KW-1133">Transmembrane helix</keyword>
<protein>
    <recommendedName>
        <fullName evidence="4">Zinc ribbon domain-containing protein</fullName>
    </recommendedName>
</protein>
<evidence type="ECO:0000256" key="1">
    <source>
        <dbReference type="SAM" id="Phobius"/>
    </source>
</evidence>
<dbReference type="SUPFAM" id="SSF161187">
    <property type="entry name" value="YfgJ-like"/>
    <property type="match status" value="1"/>
</dbReference>
<keyword evidence="1" id="KW-0472">Membrane</keyword>
<evidence type="ECO:0000313" key="2">
    <source>
        <dbReference type="EMBL" id="BBU81963.1"/>
    </source>
</evidence>
<proteinExistence type="predicted"/>
<dbReference type="Pfam" id="PF07191">
    <property type="entry name" value="Zn_ribbon_6"/>
    <property type="match status" value="1"/>
</dbReference>
<accession>A0A8S0FN89</accession>
<dbReference type="InterPro" id="IPR029037">
    <property type="entry name" value="DUF1407/YfgJ-like_sf"/>
</dbReference>
<reference evidence="2 3" key="1">
    <citation type="submission" date="2020-01" db="EMBL/GenBank/DDBJ databases">
        <title>Dynamics of blaIMP-6 dissemination in carbapenem resistant Enterobacteriacea isolated from regional surveillance in Osaka, Japan.</title>
        <authorList>
            <person name="Abe R."/>
            <person name="Akeda Y."/>
            <person name="Sugawara Y."/>
            <person name="Yamamoto N."/>
            <person name="Tomono K."/>
            <person name="Takeuchi D."/>
            <person name="Kawahara R."/>
            <person name="Hamada S."/>
        </authorList>
    </citation>
    <scope>NUCLEOTIDE SEQUENCE [LARGE SCALE GENOMIC DNA]</scope>
    <source>
        <strain evidence="2 3">E300</strain>
    </source>
</reference>
<dbReference type="EMBL" id="AP022360">
    <property type="protein sequence ID" value="BBU81963.1"/>
    <property type="molecule type" value="Genomic_DNA"/>
</dbReference>
<name>A0A8S0FN89_ECOLX</name>
<sequence length="102" mass="11362">MALNCPTCKTPLERNGETAHCATCDKDFTVQALCPECHQPLQVLKACGAVDYFCQHGHGLISKKRVEILVNVQICYCLISLECIVLSFVFNVQMIKQSVMVE</sequence>
<dbReference type="Gene3D" id="2.10.290.10">
    <property type="entry name" value="YfgJ-like"/>
    <property type="match status" value="1"/>
</dbReference>
<feature type="transmembrane region" description="Helical" evidence="1">
    <location>
        <begin position="68"/>
        <end position="90"/>
    </location>
</feature>
<dbReference type="Proteomes" id="UP000467488">
    <property type="component" value="Chromosome"/>
</dbReference>
<organism evidence="2 3">
    <name type="scientific">Escherichia coli</name>
    <dbReference type="NCBI Taxonomy" id="562"/>
    <lineage>
        <taxon>Bacteria</taxon>
        <taxon>Pseudomonadati</taxon>
        <taxon>Pseudomonadota</taxon>
        <taxon>Gammaproteobacteria</taxon>
        <taxon>Enterobacterales</taxon>
        <taxon>Enterobacteriaceae</taxon>
        <taxon>Escherichia</taxon>
    </lineage>
</organism>